<dbReference type="PANTHER" id="PTHR30163:SF9">
    <property type="entry name" value="MEMBRANE-BOUND LYTIC MUREIN TRANSGLYCOSYLASE B"/>
    <property type="match status" value="1"/>
</dbReference>
<dbReference type="RefSeq" id="WP_064286393.1">
    <property type="nucleotide sequence ID" value="NZ_LXKA01000327.1"/>
</dbReference>
<dbReference type="EMBL" id="LXKA01000327">
    <property type="protein sequence ID" value="OAJ57593.1"/>
    <property type="molecule type" value="Genomic_DNA"/>
</dbReference>
<feature type="compositionally biased region" description="Polar residues" evidence="2">
    <location>
        <begin position="21"/>
        <end position="33"/>
    </location>
</feature>
<dbReference type="InterPro" id="IPR031304">
    <property type="entry name" value="SLT_2"/>
</dbReference>
<dbReference type="InterPro" id="IPR023346">
    <property type="entry name" value="Lysozyme-like_dom_sf"/>
</dbReference>
<feature type="active site" evidence="1">
    <location>
        <position position="145"/>
    </location>
</feature>
<dbReference type="Gene3D" id="1.10.8.350">
    <property type="entry name" value="Bacterial muramidase"/>
    <property type="match status" value="1"/>
</dbReference>
<dbReference type="GO" id="GO:0008933">
    <property type="term" value="F:peptidoglycan lytic transglycosylase activity"/>
    <property type="evidence" value="ECO:0007669"/>
    <property type="project" value="TreeGrafter"/>
</dbReference>
<dbReference type="Proteomes" id="UP000078116">
    <property type="component" value="Unassembled WGS sequence"/>
</dbReference>
<dbReference type="Gene3D" id="1.10.530.10">
    <property type="match status" value="1"/>
</dbReference>
<proteinExistence type="predicted"/>
<comment type="caution">
    <text evidence="4">The sequence shown here is derived from an EMBL/GenBank/DDBJ whole genome shotgun (WGS) entry which is preliminary data.</text>
</comment>
<dbReference type="Pfam" id="PF13406">
    <property type="entry name" value="SLT_2"/>
    <property type="match status" value="1"/>
</dbReference>
<protein>
    <submittedName>
        <fullName evidence="4">Lytic murein transglycosylase B</fullName>
    </submittedName>
</protein>
<dbReference type="AlphaFoldDB" id="A0A1A9N472"/>
<evidence type="ECO:0000259" key="3">
    <source>
        <dbReference type="Pfam" id="PF13406"/>
    </source>
</evidence>
<dbReference type="OrthoDB" id="9772911at2"/>
<evidence type="ECO:0000256" key="2">
    <source>
        <dbReference type="SAM" id="MobiDB-lite"/>
    </source>
</evidence>
<dbReference type="InterPro" id="IPR011757">
    <property type="entry name" value="Lytic_transglycosylase_MltB"/>
</dbReference>
<dbReference type="GO" id="GO:0009253">
    <property type="term" value="P:peptidoglycan catabolic process"/>
    <property type="evidence" value="ECO:0007669"/>
    <property type="project" value="TreeGrafter"/>
</dbReference>
<dbReference type="STRING" id="1462993.A6V36_04020"/>
<sequence length="381" mass="41564">MFMATSPAIAQSAGKQPPVQLAQSQPQSAVPQGQTFEEEIIPQRYANNPNVDAFINDMVARYDFNETALHALFAGVSYSATAVKLVTPSPSPTVKNWRVYQSRFLDQVRINAGVRFWRANQATLQRAYEEFGVPPEVIVGIIGVETIYGRFMGNFRVLDALTTLSFDYPNTANRADRQATFRKNLEDYLVWTRDSQIDPTTVLGSYTGAIGIPQFLPSSIVQYAVSYDGNKQIDLRTSQADAIGSVANYLRQNGWENGRPVVWKIGSDAGSLGVAQAAADGKPEPHWPLDQLLRAGLLLNEPDVDVATEAGTPVTVVDLPSPGRGTEYMLGLKNFYVLTRYNRSFFYALAVYQLGQRVKAQMEAGDAAAAAAPAAPAAASQ</sequence>
<reference evidence="4 5" key="1">
    <citation type="submission" date="2016-04" db="EMBL/GenBank/DDBJ databases">
        <title>Reclassification of Paraburkholderia panaciterrae (Farh et al. 2015) Dobritsa &amp; Samadpour 2016 as a later homotypic synonym of Paraburkholderia ginsengiterrae (Farh et al. 2015) Dobritsa &amp; Samadpour 2016.</title>
        <authorList>
            <person name="Dobritsa A.P."/>
            <person name="Kutumbaka K."/>
            <person name="Samadpour M."/>
        </authorList>
    </citation>
    <scope>NUCLEOTIDE SEQUENCE [LARGE SCALE GENOMIC DNA]</scope>
    <source>
        <strain evidence="4 5">DCY85</strain>
    </source>
</reference>
<evidence type="ECO:0000256" key="1">
    <source>
        <dbReference type="PIRSR" id="PIRSR611757-1"/>
    </source>
</evidence>
<name>A0A1A9N472_9BURK</name>
<accession>A0A1A9N472</accession>
<gene>
    <name evidence="4" type="ORF">A6V37_05125</name>
</gene>
<dbReference type="SUPFAM" id="SSF53955">
    <property type="entry name" value="Lysozyme-like"/>
    <property type="match status" value="1"/>
</dbReference>
<dbReference type="PANTHER" id="PTHR30163">
    <property type="entry name" value="MEMBRANE-BOUND LYTIC MUREIN TRANSGLYCOSYLASE B"/>
    <property type="match status" value="1"/>
</dbReference>
<evidence type="ECO:0000313" key="5">
    <source>
        <dbReference type="Proteomes" id="UP000078116"/>
    </source>
</evidence>
<evidence type="ECO:0000313" key="4">
    <source>
        <dbReference type="EMBL" id="OAJ57593.1"/>
    </source>
</evidence>
<feature type="region of interest" description="Disordered" evidence="2">
    <location>
        <begin position="1"/>
        <end position="33"/>
    </location>
</feature>
<dbReference type="InterPro" id="IPR043426">
    <property type="entry name" value="MltB-like"/>
</dbReference>
<organism evidence="4 5">
    <name type="scientific">Paraburkholderia ginsengiterrae</name>
    <dbReference type="NCBI Taxonomy" id="1462993"/>
    <lineage>
        <taxon>Bacteria</taxon>
        <taxon>Pseudomonadati</taxon>
        <taxon>Pseudomonadota</taxon>
        <taxon>Betaproteobacteria</taxon>
        <taxon>Burkholderiales</taxon>
        <taxon>Burkholderiaceae</taxon>
        <taxon>Paraburkholderia</taxon>
    </lineage>
</organism>
<feature type="domain" description="Transglycosylase SLT" evidence="3">
    <location>
        <begin position="48"/>
        <end position="356"/>
    </location>
</feature>
<dbReference type="NCBIfam" id="TIGR02282">
    <property type="entry name" value="MltB"/>
    <property type="match status" value="1"/>
</dbReference>